<sequence>MTIDGQVAPGFNTVALAFHDAFEGRPEMGASLVIYRDGTPVISLHGGVADARSGAPWTAQTATPVFSCSKGMMSVLLAQLVQEGRLDYAAKVASLWPDYAAEGKGETSVAEAISHRAGLSAVRDWLTSPEQIADFDGMAARLAAQKPLWEPGTGHAYHALTHGWLTGEIARRASGQPPAEAFAARIAAPLGADVWFGLPEAEAPRVAHVRVHPALSEAWVEEAKKDSPEAPYWPYRSMTFGAALPADLVTEDGGWNDPMLQRAVIPGAGAIATADGLARIWSATVRPTGGTRLLTDETLALATQTQSEGPHVFEGPGPFAAWGMGVQLDSEARRYLGPTSFGHDGAGGQCAFADSEAGIGFAFVTNWMEGAGDDRATRIIEELRDAL</sequence>
<proteinExistence type="predicted"/>
<feature type="domain" description="Beta-lactamase-related" evidence="1">
    <location>
        <begin position="21"/>
        <end position="377"/>
    </location>
</feature>
<organism evidence="2 3">
    <name type="scientific">Pseudoroseicyclus tamaricis</name>
    <dbReference type="NCBI Taxonomy" id="2705421"/>
    <lineage>
        <taxon>Bacteria</taxon>
        <taxon>Pseudomonadati</taxon>
        <taxon>Pseudomonadota</taxon>
        <taxon>Alphaproteobacteria</taxon>
        <taxon>Rhodobacterales</taxon>
        <taxon>Paracoccaceae</taxon>
        <taxon>Pseudoroseicyclus</taxon>
    </lineage>
</organism>
<protein>
    <submittedName>
        <fullName evidence="2">Beta-lactamase family protein</fullName>
    </submittedName>
</protein>
<keyword evidence="3" id="KW-1185">Reference proteome</keyword>
<comment type="caution">
    <text evidence="2">The sequence shown here is derived from an EMBL/GenBank/DDBJ whole genome shotgun (WGS) entry which is preliminary data.</text>
</comment>
<accession>A0A6B2JTE6</accession>
<evidence type="ECO:0000313" key="2">
    <source>
        <dbReference type="EMBL" id="NDU99848.1"/>
    </source>
</evidence>
<dbReference type="PANTHER" id="PTHR43319">
    <property type="entry name" value="BETA-LACTAMASE-RELATED"/>
    <property type="match status" value="1"/>
</dbReference>
<dbReference type="InterPro" id="IPR012338">
    <property type="entry name" value="Beta-lactam/transpept-like"/>
</dbReference>
<dbReference type="EMBL" id="JAAGAB010000001">
    <property type="protein sequence ID" value="NDU99848.1"/>
    <property type="molecule type" value="Genomic_DNA"/>
</dbReference>
<dbReference type="AlphaFoldDB" id="A0A6B2JTE6"/>
<name>A0A6B2JTE6_9RHOB</name>
<evidence type="ECO:0000313" key="3">
    <source>
        <dbReference type="Proteomes" id="UP000474757"/>
    </source>
</evidence>
<dbReference type="PANTHER" id="PTHR43319:SF3">
    <property type="entry name" value="BETA-LACTAMASE-RELATED DOMAIN-CONTAINING PROTEIN"/>
    <property type="match status" value="1"/>
</dbReference>
<gene>
    <name evidence="2" type="ORF">GZA08_02540</name>
</gene>
<dbReference type="Gene3D" id="3.40.710.10">
    <property type="entry name" value="DD-peptidase/beta-lactamase superfamily"/>
    <property type="match status" value="1"/>
</dbReference>
<dbReference type="InterPro" id="IPR001466">
    <property type="entry name" value="Beta-lactam-related"/>
</dbReference>
<dbReference type="Pfam" id="PF00144">
    <property type="entry name" value="Beta-lactamase"/>
    <property type="match status" value="1"/>
</dbReference>
<evidence type="ECO:0000259" key="1">
    <source>
        <dbReference type="Pfam" id="PF00144"/>
    </source>
</evidence>
<dbReference type="Proteomes" id="UP000474757">
    <property type="component" value="Unassembled WGS sequence"/>
</dbReference>
<reference evidence="2 3" key="1">
    <citation type="submission" date="2020-02" db="EMBL/GenBank/DDBJ databases">
        <title>Pseudoroseicyclus tamarix, sp. nov., isolated from offshore sediment of a Tamarix chinensis forest.</title>
        <authorList>
            <person name="Gai Y."/>
        </authorList>
    </citation>
    <scope>NUCLEOTIDE SEQUENCE [LARGE SCALE GENOMIC DNA]</scope>
    <source>
        <strain evidence="2 3">CLL3-39</strain>
    </source>
</reference>
<dbReference type="SUPFAM" id="SSF56601">
    <property type="entry name" value="beta-lactamase/transpeptidase-like"/>
    <property type="match status" value="1"/>
</dbReference>
<dbReference type="InterPro" id="IPR052907">
    <property type="entry name" value="Beta-lactamase/esterase"/>
</dbReference>